<protein>
    <submittedName>
        <fullName evidence="2">Uncharacterized protein</fullName>
    </submittedName>
</protein>
<dbReference type="AlphaFoldDB" id="A0A836ZSX9"/>
<gene>
    <name evidence="2" type="ORF">A11K_0117595</name>
</gene>
<comment type="caution">
    <text evidence="2">The sequence shown here is derived from an EMBL/GenBank/DDBJ whole genome shotgun (WGS) entry which is preliminary data.</text>
</comment>
<reference evidence="2" key="1">
    <citation type="submission" date="2012-05" db="EMBL/GenBank/DDBJ databases">
        <authorList>
            <person name="Studholme D.J."/>
            <person name="Wasukira A."/>
            <person name="Grant M."/>
        </authorList>
    </citation>
    <scope>NUCLEOTIDE SEQUENCE [LARGE SCALE GENOMIC DNA]</scope>
    <source>
        <strain evidence="2">NCPPB 890</strain>
    </source>
</reference>
<name>A0A836ZSX9_XANVA</name>
<feature type="compositionally biased region" description="Basic residues" evidence="1">
    <location>
        <begin position="59"/>
        <end position="68"/>
    </location>
</feature>
<proteinExistence type="predicted"/>
<dbReference type="EMBL" id="AKBN01001070">
    <property type="protein sequence ID" value="KFA01162.1"/>
    <property type="molecule type" value="Genomic_DNA"/>
</dbReference>
<evidence type="ECO:0000256" key="1">
    <source>
        <dbReference type="SAM" id="MobiDB-lite"/>
    </source>
</evidence>
<sequence>MVAGYGGAWATGAAPRRQAQAEKVRVGGQHFVLPLHGCRCSEFAVRCSLRAGLANMYRRPQRPGHQPKARPANAQRCRIDAA</sequence>
<evidence type="ECO:0000313" key="2">
    <source>
        <dbReference type="EMBL" id="KFA01162.1"/>
    </source>
</evidence>
<feature type="region of interest" description="Disordered" evidence="1">
    <location>
        <begin position="58"/>
        <end position="82"/>
    </location>
</feature>
<accession>A0A836ZSX9</accession>
<organism evidence="2">
    <name type="scientific">Xanthomonas vasicola pv. vasculorum NCPPB 890</name>
    <dbReference type="NCBI Taxonomy" id="1184265"/>
    <lineage>
        <taxon>Bacteria</taxon>
        <taxon>Pseudomonadati</taxon>
        <taxon>Pseudomonadota</taxon>
        <taxon>Gammaproteobacteria</taxon>
        <taxon>Lysobacterales</taxon>
        <taxon>Lysobacteraceae</taxon>
        <taxon>Xanthomonas</taxon>
    </lineage>
</organism>